<sequence>MDRAGGRHRTPTAAPARVPHPSAGASSGGPRSAAVLGLIAGRNNPRYADFALHSPESFEAKM</sequence>
<evidence type="ECO:0000313" key="2">
    <source>
        <dbReference type="EMBL" id="BAD81311.1"/>
    </source>
</evidence>
<reference evidence="2" key="1">
    <citation type="journal article" date="2002" name="Nature">
        <title>The genome sequence and structure of rice chromosome 1.</title>
        <authorList>
            <person name="Sasaki T."/>
            <person name="Matsumoto T."/>
            <person name="Yamamoto K."/>
            <person name="Sakata K."/>
            <person name="Baba T."/>
            <person name="Katayose Y."/>
            <person name="Wu J."/>
            <person name="Niimura Y."/>
            <person name="Cheng Z."/>
            <person name="Nagamura Y."/>
            <person name="Antonio B.A."/>
            <person name="Kanamori H."/>
            <person name="Hosokawa S."/>
            <person name="Masukawa M."/>
            <person name="Arikawa K."/>
            <person name="Chiden Y."/>
            <person name="Hayashi M."/>
            <person name="Okamoto M."/>
            <person name="Ando T."/>
            <person name="Aoki H."/>
            <person name="Arita K."/>
            <person name="Hamada M."/>
            <person name="Harada C."/>
            <person name="Hijishita S."/>
            <person name="Honda M."/>
            <person name="Ichikawa Y."/>
            <person name="Idonuma A."/>
            <person name="Iijima M."/>
            <person name="Ikeda M."/>
            <person name="Ikeno M."/>
            <person name="Itoh S."/>
            <person name="Itoh T."/>
            <person name="Itoh Y."/>
            <person name="Itoh Y."/>
            <person name="Iwabuchi A."/>
            <person name="Kamiya K."/>
            <person name="Karasawa W."/>
            <person name="Katagiri S."/>
            <person name="Kikuta A."/>
            <person name="Kobayashi N."/>
            <person name="Kono I."/>
            <person name="Machita K."/>
            <person name="Maehara T."/>
            <person name="Mizuno H."/>
            <person name="Mizubayashi T."/>
            <person name="Mukai Y."/>
            <person name="Nagasaki H."/>
            <person name="Nakashima M."/>
            <person name="Nakama Y."/>
            <person name="Nakamichi Y."/>
            <person name="Nakamura M."/>
            <person name="Namiki N."/>
            <person name="Negishi M."/>
            <person name="Ohta I."/>
            <person name="Ono N."/>
            <person name="Saji S."/>
            <person name="Sakai K."/>
            <person name="Shibata M."/>
            <person name="Shimokawa T."/>
            <person name="Shomura A."/>
            <person name="Song J."/>
            <person name="Takazaki Y."/>
            <person name="Terasawa K."/>
            <person name="Tsuji K."/>
            <person name="Waki K."/>
            <person name="Yamagata H."/>
            <person name="Yamane H."/>
            <person name="Yoshiki S."/>
            <person name="Yoshihara R."/>
            <person name="Yukawa K."/>
            <person name="Zhong H."/>
            <person name="Iwama H."/>
            <person name="Endo T."/>
            <person name="Ito H."/>
            <person name="Hahn J.H."/>
            <person name="Kim H.I."/>
            <person name="Eun M.Y."/>
            <person name="Yano M."/>
            <person name="Jiang J."/>
            <person name="Gojobori T."/>
        </authorList>
    </citation>
    <scope>NUCLEOTIDE SEQUENCE</scope>
</reference>
<name>Q5NAN8_ORYSJ</name>
<feature type="compositionally biased region" description="Basic residues" evidence="1">
    <location>
        <begin position="1"/>
        <end position="10"/>
    </location>
</feature>
<organism evidence="2">
    <name type="scientific">Oryza sativa subsp. japonica</name>
    <name type="common">Rice</name>
    <dbReference type="NCBI Taxonomy" id="39947"/>
    <lineage>
        <taxon>Eukaryota</taxon>
        <taxon>Viridiplantae</taxon>
        <taxon>Streptophyta</taxon>
        <taxon>Embryophyta</taxon>
        <taxon>Tracheophyta</taxon>
        <taxon>Spermatophyta</taxon>
        <taxon>Magnoliopsida</taxon>
        <taxon>Liliopsida</taxon>
        <taxon>Poales</taxon>
        <taxon>Poaceae</taxon>
        <taxon>BOP clade</taxon>
        <taxon>Oryzoideae</taxon>
        <taxon>Oryzeae</taxon>
        <taxon>Oryzinae</taxon>
        <taxon>Oryza</taxon>
        <taxon>Oryza sativa</taxon>
    </lineage>
</organism>
<accession>Q5NAN8</accession>
<dbReference type="EMBL" id="AP001800">
    <property type="protein sequence ID" value="BAD81311.1"/>
    <property type="molecule type" value="Genomic_DNA"/>
</dbReference>
<protein>
    <submittedName>
        <fullName evidence="2">Uncharacterized protein</fullName>
    </submittedName>
</protein>
<feature type="compositionally biased region" description="Low complexity" evidence="1">
    <location>
        <begin position="19"/>
        <end position="32"/>
    </location>
</feature>
<gene>
    <name evidence="2" type="ORF">P0443E05.39</name>
</gene>
<proteinExistence type="predicted"/>
<feature type="region of interest" description="Disordered" evidence="1">
    <location>
        <begin position="1"/>
        <end position="32"/>
    </location>
</feature>
<dbReference type="Proteomes" id="UP000817658">
    <property type="component" value="Chromosome 1"/>
</dbReference>
<dbReference type="AlphaFoldDB" id="Q5NAN8"/>
<evidence type="ECO:0000256" key="1">
    <source>
        <dbReference type="SAM" id="MobiDB-lite"/>
    </source>
</evidence>